<dbReference type="Proteomes" id="UP001066276">
    <property type="component" value="Chromosome 10"/>
</dbReference>
<gene>
    <name evidence="2" type="ORF">NDU88_005317</name>
</gene>
<dbReference type="AlphaFoldDB" id="A0AAV7M8Z1"/>
<feature type="compositionally biased region" description="Polar residues" evidence="1">
    <location>
        <begin position="9"/>
        <end position="25"/>
    </location>
</feature>
<protein>
    <submittedName>
        <fullName evidence="2">Uncharacterized protein</fullName>
    </submittedName>
</protein>
<keyword evidence="3" id="KW-1185">Reference proteome</keyword>
<accession>A0AAV7M8Z1</accession>
<reference evidence="2" key="1">
    <citation type="journal article" date="2022" name="bioRxiv">
        <title>Sequencing and chromosome-scale assembly of the giantPleurodeles waltlgenome.</title>
        <authorList>
            <person name="Brown T."/>
            <person name="Elewa A."/>
            <person name="Iarovenko S."/>
            <person name="Subramanian E."/>
            <person name="Araus A.J."/>
            <person name="Petzold A."/>
            <person name="Susuki M."/>
            <person name="Suzuki K.-i.T."/>
            <person name="Hayashi T."/>
            <person name="Toyoda A."/>
            <person name="Oliveira C."/>
            <person name="Osipova E."/>
            <person name="Leigh N.D."/>
            <person name="Simon A."/>
            <person name="Yun M.H."/>
        </authorList>
    </citation>
    <scope>NUCLEOTIDE SEQUENCE</scope>
    <source>
        <strain evidence="2">20211129_DDA</strain>
        <tissue evidence="2">Liver</tissue>
    </source>
</reference>
<dbReference type="EMBL" id="JANPWB010000014">
    <property type="protein sequence ID" value="KAJ1100230.1"/>
    <property type="molecule type" value="Genomic_DNA"/>
</dbReference>
<sequence>IPEQALRRSVNSESQKEGPTTSDFNSASWAIQDRVLGTQARLCTKESLEKCTEAGAAASHAVQRFAVWRGE</sequence>
<evidence type="ECO:0000256" key="1">
    <source>
        <dbReference type="SAM" id="MobiDB-lite"/>
    </source>
</evidence>
<comment type="caution">
    <text evidence="2">The sequence shown here is derived from an EMBL/GenBank/DDBJ whole genome shotgun (WGS) entry which is preliminary data.</text>
</comment>
<feature type="region of interest" description="Disordered" evidence="1">
    <location>
        <begin position="1"/>
        <end position="25"/>
    </location>
</feature>
<evidence type="ECO:0000313" key="3">
    <source>
        <dbReference type="Proteomes" id="UP001066276"/>
    </source>
</evidence>
<organism evidence="2 3">
    <name type="scientific">Pleurodeles waltl</name>
    <name type="common">Iberian ribbed newt</name>
    <dbReference type="NCBI Taxonomy" id="8319"/>
    <lineage>
        <taxon>Eukaryota</taxon>
        <taxon>Metazoa</taxon>
        <taxon>Chordata</taxon>
        <taxon>Craniata</taxon>
        <taxon>Vertebrata</taxon>
        <taxon>Euteleostomi</taxon>
        <taxon>Amphibia</taxon>
        <taxon>Batrachia</taxon>
        <taxon>Caudata</taxon>
        <taxon>Salamandroidea</taxon>
        <taxon>Salamandridae</taxon>
        <taxon>Pleurodelinae</taxon>
        <taxon>Pleurodeles</taxon>
    </lineage>
</organism>
<name>A0AAV7M8Z1_PLEWA</name>
<evidence type="ECO:0000313" key="2">
    <source>
        <dbReference type="EMBL" id="KAJ1100230.1"/>
    </source>
</evidence>
<proteinExistence type="predicted"/>
<feature type="non-terminal residue" evidence="2">
    <location>
        <position position="71"/>
    </location>
</feature>
<feature type="non-terminal residue" evidence="2">
    <location>
        <position position="1"/>
    </location>
</feature>